<name>A0A6A5RAR1_9PLEO</name>
<keyword evidence="4 5" id="KW-0326">Glycosidase</keyword>
<dbReference type="Gene3D" id="2.115.10.20">
    <property type="entry name" value="Glycosyl hydrolase domain, family 43"/>
    <property type="match status" value="1"/>
</dbReference>
<dbReference type="AlphaFoldDB" id="A0A6A5RAR1"/>
<evidence type="ECO:0000256" key="7">
    <source>
        <dbReference type="SAM" id="SignalP"/>
    </source>
</evidence>
<dbReference type="Pfam" id="PF04616">
    <property type="entry name" value="Glyco_hydro_43"/>
    <property type="match status" value="1"/>
</dbReference>
<proteinExistence type="inferred from homology"/>
<dbReference type="SUPFAM" id="SSF75005">
    <property type="entry name" value="Arabinanase/levansucrase/invertase"/>
    <property type="match status" value="1"/>
</dbReference>
<feature type="region of interest" description="Disordered" evidence="6">
    <location>
        <begin position="306"/>
        <end position="326"/>
    </location>
</feature>
<reference evidence="8" key="1">
    <citation type="journal article" date="2020" name="Stud. Mycol.">
        <title>101 Dothideomycetes genomes: a test case for predicting lifestyles and emergence of pathogens.</title>
        <authorList>
            <person name="Haridas S."/>
            <person name="Albert R."/>
            <person name="Binder M."/>
            <person name="Bloem J."/>
            <person name="Labutti K."/>
            <person name="Salamov A."/>
            <person name="Andreopoulos B."/>
            <person name="Baker S."/>
            <person name="Barry K."/>
            <person name="Bills G."/>
            <person name="Bluhm B."/>
            <person name="Cannon C."/>
            <person name="Castanera R."/>
            <person name="Culley D."/>
            <person name="Daum C."/>
            <person name="Ezra D."/>
            <person name="Gonzalez J."/>
            <person name="Henrissat B."/>
            <person name="Kuo A."/>
            <person name="Liang C."/>
            <person name="Lipzen A."/>
            <person name="Lutzoni F."/>
            <person name="Magnuson J."/>
            <person name="Mondo S."/>
            <person name="Nolan M."/>
            <person name="Ohm R."/>
            <person name="Pangilinan J."/>
            <person name="Park H.-J."/>
            <person name="Ramirez L."/>
            <person name="Alfaro M."/>
            <person name="Sun H."/>
            <person name="Tritt A."/>
            <person name="Yoshinaga Y."/>
            <person name="Zwiers L.-H."/>
            <person name="Turgeon B."/>
            <person name="Goodwin S."/>
            <person name="Spatafora J."/>
            <person name="Crous P."/>
            <person name="Grigoriev I."/>
        </authorList>
    </citation>
    <scope>NUCLEOTIDE SEQUENCE</scope>
    <source>
        <strain evidence="8">CBS 183.55</strain>
    </source>
</reference>
<evidence type="ECO:0000313" key="8">
    <source>
        <dbReference type="EMBL" id="KAF1924712.1"/>
    </source>
</evidence>
<keyword evidence="9" id="KW-1185">Reference proteome</keyword>
<accession>A0A6A5RAR1</accession>
<dbReference type="GO" id="GO:0004553">
    <property type="term" value="F:hydrolase activity, hydrolyzing O-glycosyl compounds"/>
    <property type="evidence" value="ECO:0007669"/>
    <property type="project" value="InterPro"/>
</dbReference>
<keyword evidence="2 7" id="KW-0732">Signal</keyword>
<dbReference type="OrthoDB" id="272289at2759"/>
<dbReference type="PANTHER" id="PTHR43817:SF1">
    <property type="entry name" value="HYDROLASE, FAMILY 43, PUTATIVE (AFU_ORTHOLOGUE AFUA_3G01660)-RELATED"/>
    <property type="match status" value="1"/>
</dbReference>
<dbReference type="InterPro" id="IPR006710">
    <property type="entry name" value="Glyco_hydro_43"/>
</dbReference>
<keyword evidence="3 5" id="KW-0378">Hydrolase</keyword>
<evidence type="ECO:0000256" key="6">
    <source>
        <dbReference type="SAM" id="MobiDB-lite"/>
    </source>
</evidence>
<dbReference type="PANTHER" id="PTHR43817">
    <property type="entry name" value="GLYCOSYL HYDROLASE"/>
    <property type="match status" value="1"/>
</dbReference>
<protein>
    <submittedName>
        <fullName evidence="8">Glycoside hydrolase family 43 protein</fullName>
    </submittedName>
</protein>
<dbReference type="InterPro" id="IPR023296">
    <property type="entry name" value="Glyco_hydro_beta-prop_sf"/>
</dbReference>
<feature type="chain" id="PRO_5025534070" evidence="7">
    <location>
        <begin position="23"/>
        <end position="326"/>
    </location>
</feature>
<evidence type="ECO:0000313" key="9">
    <source>
        <dbReference type="Proteomes" id="UP000800082"/>
    </source>
</evidence>
<evidence type="ECO:0000256" key="4">
    <source>
        <dbReference type="ARBA" id="ARBA00023295"/>
    </source>
</evidence>
<dbReference type="RefSeq" id="XP_033444964.1">
    <property type="nucleotide sequence ID" value="XM_033588842.1"/>
</dbReference>
<feature type="signal peptide" evidence="7">
    <location>
        <begin position="1"/>
        <end position="22"/>
    </location>
</feature>
<dbReference type="Proteomes" id="UP000800082">
    <property type="component" value="Unassembled WGS sequence"/>
</dbReference>
<dbReference type="GO" id="GO:0005975">
    <property type="term" value="P:carbohydrate metabolic process"/>
    <property type="evidence" value="ECO:0007669"/>
    <property type="project" value="InterPro"/>
</dbReference>
<evidence type="ECO:0000256" key="3">
    <source>
        <dbReference type="ARBA" id="ARBA00022801"/>
    </source>
</evidence>
<gene>
    <name evidence="8" type="ORF">M421DRAFT_274942</name>
</gene>
<evidence type="ECO:0000256" key="5">
    <source>
        <dbReference type="RuleBase" id="RU361187"/>
    </source>
</evidence>
<dbReference type="CDD" id="cd18820">
    <property type="entry name" value="GH43_LbAraf43-like"/>
    <property type="match status" value="1"/>
</dbReference>
<dbReference type="GeneID" id="54346489"/>
<dbReference type="EMBL" id="ML978991">
    <property type="protein sequence ID" value="KAF1924712.1"/>
    <property type="molecule type" value="Genomic_DNA"/>
</dbReference>
<organism evidence="8 9">
    <name type="scientific">Didymella exigua CBS 183.55</name>
    <dbReference type="NCBI Taxonomy" id="1150837"/>
    <lineage>
        <taxon>Eukaryota</taxon>
        <taxon>Fungi</taxon>
        <taxon>Dikarya</taxon>
        <taxon>Ascomycota</taxon>
        <taxon>Pezizomycotina</taxon>
        <taxon>Dothideomycetes</taxon>
        <taxon>Pleosporomycetidae</taxon>
        <taxon>Pleosporales</taxon>
        <taxon>Pleosporineae</taxon>
        <taxon>Didymellaceae</taxon>
        <taxon>Didymella</taxon>
    </lineage>
</organism>
<evidence type="ECO:0000256" key="1">
    <source>
        <dbReference type="ARBA" id="ARBA00009865"/>
    </source>
</evidence>
<evidence type="ECO:0000256" key="2">
    <source>
        <dbReference type="ARBA" id="ARBA00022729"/>
    </source>
</evidence>
<sequence>MFFSKIISASLGLYSLLGSVAAYTNPIRNPGGGDPQISWYDGYYYLISTEWTNLQLSRATTIEGLKTATPRVIYEDSTPNRCCNVWAPELHNFDGAWYLYYTAGNANNGDDQRMHVLKGGASPWDTWSYANQVTDDWSLDGTVVRINDWGNYFVYSCMTGVPHQSTCVRKLNSDYISAGPNISIISTPDQPWEQSRVPVQEGPYGLYFGGKTYIAYSANYCWTPDYCVALLEWDGVSDPEMAAAWEKSDGCRLTQANGNFGTGHNSFFTSPDGNTTYIAYHATSAAGGACDDNRYVMVQPISAREDGSPDFGVPQAFGSEYPEPSA</sequence>
<comment type="similarity">
    <text evidence="1 5">Belongs to the glycosyl hydrolase 43 family.</text>
</comment>